<dbReference type="AlphaFoldDB" id="A0A1L7NQ06"/>
<keyword evidence="2" id="KW-0614">Plasmid</keyword>
<proteinExistence type="predicted"/>
<evidence type="ECO:0000313" key="2">
    <source>
        <dbReference type="EMBL" id="BAW27558.1"/>
    </source>
</evidence>
<sequence length="113" mass="12910">MHTLPLLVVIGTLIYLYRYYNPLNHANPHLYKFHKRVRVCLGVLVVCTAMALAYRVPVDFVGFVRGVQANQVQQALKRQEARQASEIKHIRQMIDVLGGPDNYLAHQKAAQSR</sequence>
<keyword evidence="1" id="KW-1133">Transmembrane helix</keyword>
<keyword evidence="1" id="KW-0472">Membrane</keyword>
<feature type="transmembrane region" description="Helical" evidence="1">
    <location>
        <begin position="36"/>
        <end position="54"/>
    </location>
</feature>
<evidence type="ECO:0000313" key="3">
    <source>
        <dbReference type="Proteomes" id="UP000218731"/>
    </source>
</evidence>
<gene>
    <name evidence="2" type="ORF">KF715C_pC1250</name>
</gene>
<protein>
    <submittedName>
        <fullName evidence="2">Integral membrane protein</fullName>
    </submittedName>
</protein>
<evidence type="ECO:0000256" key="1">
    <source>
        <dbReference type="SAM" id="Phobius"/>
    </source>
</evidence>
<name>A0A1L7NQ06_PSEPU</name>
<feature type="transmembrane region" description="Helical" evidence="1">
    <location>
        <begin position="6"/>
        <end position="24"/>
    </location>
</feature>
<dbReference type="EMBL" id="AP015032">
    <property type="protein sequence ID" value="BAW27558.1"/>
    <property type="molecule type" value="Genomic_DNA"/>
</dbReference>
<dbReference type="RefSeq" id="WP_096427268.1">
    <property type="nucleotide sequence ID" value="NZ_AP015032.1"/>
</dbReference>
<dbReference type="Proteomes" id="UP000218731">
    <property type="component" value="Plasmid pKF715C"/>
</dbReference>
<accession>A0A1L7NQ06</accession>
<geneLocation type="plasmid" evidence="3">
    <name>pkf715c dna</name>
</geneLocation>
<keyword evidence="1" id="KW-0812">Transmembrane</keyword>
<organism evidence="2 3">
    <name type="scientific">Pseudomonas putida</name>
    <name type="common">Arthrobacter siderocapsulatus</name>
    <dbReference type="NCBI Taxonomy" id="303"/>
    <lineage>
        <taxon>Bacteria</taxon>
        <taxon>Pseudomonadati</taxon>
        <taxon>Pseudomonadota</taxon>
        <taxon>Gammaproteobacteria</taxon>
        <taxon>Pseudomonadales</taxon>
        <taxon>Pseudomonadaceae</taxon>
        <taxon>Pseudomonas</taxon>
    </lineage>
</organism>
<reference evidence="2 3" key="1">
    <citation type="submission" date="2015-11" db="EMBL/GenBank/DDBJ databases">
        <title>Complete genome sequencing of a biphenyl-degrading bacterium, Pseudomonas putida KF715 (=NBRC110667).</title>
        <authorList>
            <person name="Suenaga H."/>
            <person name="Fujihara N."/>
            <person name="Watanabe T."/>
            <person name="Hirose J."/>
            <person name="Kimura N."/>
            <person name="Yamazoe A."/>
            <person name="Hosoyama A."/>
            <person name="Shimodaira J."/>
            <person name="Furukawa K."/>
        </authorList>
    </citation>
    <scope>NUCLEOTIDE SEQUENCE [LARGE SCALE GENOMIC DNA]</scope>
    <source>
        <strain evidence="2 3">KF715</strain>
        <plasmid evidence="3">Plasmid pkf715c dna</plasmid>
    </source>
</reference>